<evidence type="ECO:0000313" key="2">
    <source>
        <dbReference type="EMBL" id="GIY88181.1"/>
    </source>
</evidence>
<feature type="compositionally biased region" description="Low complexity" evidence="1">
    <location>
        <begin position="171"/>
        <end position="188"/>
    </location>
</feature>
<accession>A0AAV4X057</accession>
<feature type="compositionally biased region" description="Basic residues" evidence="1">
    <location>
        <begin position="119"/>
        <end position="138"/>
    </location>
</feature>
<keyword evidence="3" id="KW-1185">Reference proteome</keyword>
<protein>
    <submittedName>
        <fullName evidence="2">Uncharacterized protein</fullName>
    </submittedName>
</protein>
<gene>
    <name evidence="2" type="ORF">CEXT_120721</name>
</gene>
<name>A0AAV4X057_CAEEX</name>
<dbReference type="AlphaFoldDB" id="A0AAV4X057"/>
<sequence length="277" mass="29413">MSIYGIESIYYHCGFPPDGLVDGHVHVQHEHVQPERLQRGCRRGGRPESDRRGRPVPADPTPQETRALHAGTGLRAGAAVQAAEVPLGARRGTPGQPDPPHAHAGQDLVPEPSLQSASGRRRRRRWPSSSSRSRRVKEGRRAGAREGRQAVLDGLRRGRQRRHDAGRRSQPAVDAAPARTATAAPSAAGLRRGCAQEQLPGCGVVRAELGGGGREGARPRPVVDVLPERRGSAAAALQGALNGMSGYGQAVAGNLDLSAVTNAAMCPSYLQLQGRTW</sequence>
<feature type="region of interest" description="Disordered" evidence="1">
    <location>
        <begin position="88"/>
        <end position="189"/>
    </location>
</feature>
<dbReference type="Proteomes" id="UP001054945">
    <property type="component" value="Unassembled WGS sequence"/>
</dbReference>
<dbReference type="EMBL" id="BPLR01017027">
    <property type="protein sequence ID" value="GIY88181.1"/>
    <property type="molecule type" value="Genomic_DNA"/>
</dbReference>
<evidence type="ECO:0000313" key="3">
    <source>
        <dbReference type="Proteomes" id="UP001054945"/>
    </source>
</evidence>
<reference evidence="2 3" key="1">
    <citation type="submission" date="2021-06" db="EMBL/GenBank/DDBJ databases">
        <title>Caerostris extrusa draft genome.</title>
        <authorList>
            <person name="Kono N."/>
            <person name="Arakawa K."/>
        </authorList>
    </citation>
    <scope>NUCLEOTIDE SEQUENCE [LARGE SCALE GENOMIC DNA]</scope>
</reference>
<evidence type="ECO:0000256" key="1">
    <source>
        <dbReference type="SAM" id="MobiDB-lite"/>
    </source>
</evidence>
<proteinExistence type="predicted"/>
<organism evidence="2 3">
    <name type="scientific">Caerostris extrusa</name>
    <name type="common">Bark spider</name>
    <name type="synonym">Caerostris bankana</name>
    <dbReference type="NCBI Taxonomy" id="172846"/>
    <lineage>
        <taxon>Eukaryota</taxon>
        <taxon>Metazoa</taxon>
        <taxon>Ecdysozoa</taxon>
        <taxon>Arthropoda</taxon>
        <taxon>Chelicerata</taxon>
        <taxon>Arachnida</taxon>
        <taxon>Araneae</taxon>
        <taxon>Araneomorphae</taxon>
        <taxon>Entelegynae</taxon>
        <taxon>Araneoidea</taxon>
        <taxon>Araneidae</taxon>
        <taxon>Caerostris</taxon>
    </lineage>
</organism>
<feature type="compositionally biased region" description="Basic and acidic residues" evidence="1">
    <location>
        <begin position="139"/>
        <end position="148"/>
    </location>
</feature>
<comment type="caution">
    <text evidence="2">The sequence shown here is derived from an EMBL/GenBank/DDBJ whole genome shotgun (WGS) entry which is preliminary data.</text>
</comment>
<feature type="region of interest" description="Disordered" evidence="1">
    <location>
        <begin position="31"/>
        <end position="65"/>
    </location>
</feature>